<comment type="subcellular location">
    <subcellularLocation>
        <location evidence="1">Cytoplasm</location>
    </subcellularLocation>
</comment>
<dbReference type="GO" id="GO:0005737">
    <property type="term" value="C:cytoplasm"/>
    <property type="evidence" value="ECO:0007669"/>
    <property type="project" value="UniProtKB-SubCell"/>
</dbReference>
<keyword evidence="7" id="KW-0804">Transcription</keyword>
<sequence length="537" mass="61890">MRKILIVDDEFHVTEGLKAMIQWERLSVGKVFTASDGWEAWELYQKERPDLVLTDVYMPRMNGLQLASKIREIDTDVPILILSGFDEFEYARGALHLQVAKYMLKPAVFTEIQEALEETVAELDAASERSAYMDQFVEQMKRNVPILREQFLFDLVTRGRSGTEPDAGVLAFYELDRAVLTGAIALSIALYRPIHGRAATEKDWQLFKYSTVNIMEELSGQLNIRAYTLRYVEDRLILLLPNADSSQALSDARRLGEELIRQVTSKLAIDLNVGIGRWIGHASDYPLSYEDSLESLKWIEYEGSNKIGTAEQFKRVQNYVPDYSLERVKLLVDYIRNHESQEAMQMWSLIEADVLQSEPPLFYVQNLCVSLISRMMLELLPEEHPLPANLHVTVQDIYHTRAVETILSAVRELLRELLLAMQHQYNAYRQDGYIHKISEYVEKHYQENISFADLAKQLHVTRNYLSFLFKKEKGVSFMTYLTAYRIQKAKELLRTRQHLVYEVAEKVGYSDPAYFSRVFKSATGTTPAEYAMGLGTV</sequence>
<dbReference type="PROSITE" id="PS50110">
    <property type="entry name" value="RESPONSE_REGULATORY"/>
    <property type="match status" value="1"/>
</dbReference>
<gene>
    <name evidence="11" type="ORF">IDH45_19520</name>
</gene>
<dbReference type="InterPro" id="IPR009057">
    <property type="entry name" value="Homeodomain-like_sf"/>
</dbReference>
<keyword evidence="6" id="KW-0238">DNA-binding</keyword>
<dbReference type="PROSITE" id="PS01124">
    <property type="entry name" value="HTH_ARAC_FAMILY_2"/>
    <property type="match status" value="1"/>
</dbReference>
<keyword evidence="3 8" id="KW-0597">Phosphoprotein</keyword>
<dbReference type="Pfam" id="PF12833">
    <property type="entry name" value="HTH_18"/>
    <property type="match status" value="1"/>
</dbReference>
<feature type="modified residue" description="4-aspartylphosphate" evidence="8">
    <location>
        <position position="55"/>
    </location>
</feature>
<keyword evidence="12" id="KW-1185">Reference proteome</keyword>
<dbReference type="SUPFAM" id="SSF52172">
    <property type="entry name" value="CheY-like"/>
    <property type="match status" value="1"/>
</dbReference>
<dbReference type="Pfam" id="PF00072">
    <property type="entry name" value="Response_reg"/>
    <property type="match status" value="1"/>
</dbReference>
<keyword evidence="2" id="KW-0963">Cytoplasm</keyword>
<comment type="caution">
    <text evidence="11">The sequence shown here is derived from an EMBL/GenBank/DDBJ whole genome shotgun (WGS) entry which is preliminary data.</text>
</comment>
<dbReference type="InterPro" id="IPR018062">
    <property type="entry name" value="HTH_AraC-typ_CS"/>
</dbReference>
<proteinExistence type="predicted"/>
<evidence type="ECO:0000259" key="10">
    <source>
        <dbReference type="PROSITE" id="PS50110"/>
    </source>
</evidence>
<evidence type="ECO:0000256" key="3">
    <source>
        <dbReference type="ARBA" id="ARBA00022553"/>
    </source>
</evidence>
<evidence type="ECO:0000313" key="12">
    <source>
        <dbReference type="Proteomes" id="UP000639396"/>
    </source>
</evidence>
<dbReference type="PRINTS" id="PR00032">
    <property type="entry name" value="HTHARAC"/>
</dbReference>
<dbReference type="GO" id="GO:0000160">
    <property type="term" value="P:phosphorelay signal transduction system"/>
    <property type="evidence" value="ECO:0007669"/>
    <property type="project" value="UniProtKB-KW"/>
</dbReference>
<feature type="domain" description="Response regulatory" evidence="10">
    <location>
        <begin position="3"/>
        <end position="120"/>
    </location>
</feature>
<organism evidence="11 12">
    <name type="scientific">Paenibacillus oceani</name>
    <dbReference type="NCBI Taxonomy" id="2772510"/>
    <lineage>
        <taxon>Bacteria</taxon>
        <taxon>Bacillati</taxon>
        <taxon>Bacillota</taxon>
        <taxon>Bacilli</taxon>
        <taxon>Bacillales</taxon>
        <taxon>Paenibacillaceae</taxon>
        <taxon>Paenibacillus</taxon>
    </lineage>
</organism>
<dbReference type="InterPro" id="IPR051552">
    <property type="entry name" value="HptR"/>
</dbReference>
<dbReference type="CDD" id="cd17536">
    <property type="entry name" value="REC_YesN-like"/>
    <property type="match status" value="1"/>
</dbReference>
<keyword evidence="4" id="KW-0902">Two-component regulatory system</keyword>
<dbReference type="InterPro" id="IPR018060">
    <property type="entry name" value="HTH_AraC"/>
</dbReference>
<dbReference type="GO" id="GO:0043565">
    <property type="term" value="F:sequence-specific DNA binding"/>
    <property type="evidence" value="ECO:0007669"/>
    <property type="project" value="InterPro"/>
</dbReference>
<evidence type="ECO:0000256" key="1">
    <source>
        <dbReference type="ARBA" id="ARBA00004496"/>
    </source>
</evidence>
<evidence type="ECO:0000256" key="5">
    <source>
        <dbReference type="ARBA" id="ARBA00023015"/>
    </source>
</evidence>
<dbReference type="InterPro" id="IPR001789">
    <property type="entry name" value="Sig_transdc_resp-reg_receiver"/>
</dbReference>
<evidence type="ECO:0000256" key="2">
    <source>
        <dbReference type="ARBA" id="ARBA00022490"/>
    </source>
</evidence>
<keyword evidence="5" id="KW-0805">Transcription regulation</keyword>
<dbReference type="EMBL" id="JACXJA010000027">
    <property type="protein sequence ID" value="MBD2864176.1"/>
    <property type="molecule type" value="Genomic_DNA"/>
</dbReference>
<evidence type="ECO:0000313" key="11">
    <source>
        <dbReference type="EMBL" id="MBD2864176.1"/>
    </source>
</evidence>
<dbReference type="RefSeq" id="WP_190929801.1">
    <property type="nucleotide sequence ID" value="NZ_JACXJA010000027.1"/>
</dbReference>
<dbReference type="Proteomes" id="UP000639396">
    <property type="component" value="Unassembled WGS sequence"/>
</dbReference>
<dbReference type="SUPFAM" id="SSF46689">
    <property type="entry name" value="Homeodomain-like"/>
    <property type="match status" value="2"/>
</dbReference>
<dbReference type="PROSITE" id="PS00041">
    <property type="entry name" value="HTH_ARAC_FAMILY_1"/>
    <property type="match status" value="1"/>
</dbReference>
<protein>
    <submittedName>
        <fullName evidence="11">Response regulator transcription factor</fullName>
    </submittedName>
</protein>
<evidence type="ECO:0000256" key="7">
    <source>
        <dbReference type="ARBA" id="ARBA00023163"/>
    </source>
</evidence>
<dbReference type="InterPro" id="IPR020449">
    <property type="entry name" value="Tscrpt_reg_AraC-type_HTH"/>
</dbReference>
<reference evidence="11" key="1">
    <citation type="submission" date="2020-09" db="EMBL/GenBank/DDBJ databases">
        <title>A novel bacterium of genus Paenibacillus, isolated from South China Sea.</title>
        <authorList>
            <person name="Huang H."/>
            <person name="Mo K."/>
            <person name="Hu Y."/>
        </authorList>
    </citation>
    <scope>NUCLEOTIDE SEQUENCE</scope>
    <source>
        <strain evidence="11">IB182363</strain>
    </source>
</reference>
<dbReference type="SMART" id="SM00342">
    <property type="entry name" value="HTH_ARAC"/>
    <property type="match status" value="1"/>
</dbReference>
<dbReference type="SMART" id="SM00448">
    <property type="entry name" value="REC"/>
    <property type="match status" value="1"/>
</dbReference>
<evidence type="ECO:0000256" key="4">
    <source>
        <dbReference type="ARBA" id="ARBA00023012"/>
    </source>
</evidence>
<dbReference type="PANTHER" id="PTHR42713:SF3">
    <property type="entry name" value="TRANSCRIPTIONAL REGULATORY PROTEIN HPTR"/>
    <property type="match status" value="1"/>
</dbReference>
<dbReference type="Gene3D" id="1.10.10.60">
    <property type="entry name" value="Homeodomain-like"/>
    <property type="match status" value="2"/>
</dbReference>
<dbReference type="GO" id="GO:0003700">
    <property type="term" value="F:DNA-binding transcription factor activity"/>
    <property type="evidence" value="ECO:0007669"/>
    <property type="project" value="InterPro"/>
</dbReference>
<dbReference type="PANTHER" id="PTHR42713">
    <property type="entry name" value="HISTIDINE KINASE-RELATED"/>
    <property type="match status" value="1"/>
</dbReference>
<dbReference type="AlphaFoldDB" id="A0A927CDY0"/>
<evidence type="ECO:0000259" key="9">
    <source>
        <dbReference type="PROSITE" id="PS01124"/>
    </source>
</evidence>
<evidence type="ECO:0000256" key="6">
    <source>
        <dbReference type="ARBA" id="ARBA00023125"/>
    </source>
</evidence>
<dbReference type="InterPro" id="IPR011006">
    <property type="entry name" value="CheY-like_superfamily"/>
</dbReference>
<evidence type="ECO:0000256" key="8">
    <source>
        <dbReference type="PROSITE-ProRule" id="PRU00169"/>
    </source>
</evidence>
<accession>A0A927CDY0</accession>
<feature type="domain" description="HTH araC/xylS-type" evidence="9">
    <location>
        <begin position="435"/>
        <end position="533"/>
    </location>
</feature>
<dbReference type="Gene3D" id="3.40.50.2300">
    <property type="match status" value="1"/>
</dbReference>
<name>A0A927CDY0_9BACL</name>